<comment type="catalytic activity">
    <reaction evidence="1">
        <text>S-ubiquitinyl-[E2 ubiquitin-conjugating enzyme]-L-cysteine + [acceptor protein]-L-lysine = [E2 ubiquitin-conjugating enzyme]-L-cysteine + N(6)-ubiquitinyl-[acceptor protein]-L-lysine.</text>
        <dbReference type="EC" id="2.3.2.27"/>
    </reaction>
</comment>
<comment type="subcellular location">
    <subcellularLocation>
        <location evidence="2">Peroxisome membrane</location>
        <topology evidence="2">Multi-pass membrane protein</topology>
    </subcellularLocation>
</comment>
<dbReference type="InterPro" id="IPR017907">
    <property type="entry name" value="Znf_RING_CS"/>
</dbReference>
<dbReference type="SUPFAM" id="SSF57850">
    <property type="entry name" value="RING/U-box"/>
    <property type="match status" value="1"/>
</dbReference>
<dbReference type="InterPro" id="IPR025654">
    <property type="entry name" value="PEX2/10"/>
</dbReference>
<evidence type="ECO:0000256" key="9">
    <source>
        <dbReference type="ARBA" id="ARBA00022692"/>
    </source>
</evidence>
<evidence type="ECO:0000256" key="4">
    <source>
        <dbReference type="ARBA" id="ARBA00008704"/>
    </source>
</evidence>
<dbReference type="EC" id="2.3.2.27" evidence="5"/>
<dbReference type="CDD" id="cd16527">
    <property type="entry name" value="RING-HC_PEX10"/>
    <property type="match status" value="1"/>
</dbReference>
<evidence type="ECO:0000256" key="16">
    <source>
        <dbReference type="ARBA" id="ARBA00023136"/>
    </source>
</evidence>
<keyword evidence="7" id="KW-0962">Peroxisome biogenesis</keyword>
<dbReference type="PROSITE" id="PS00518">
    <property type="entry name" value="ZF_RING_1"/>
    <property type="match status" value="1"/>
</dbReference>
<proteinExistence type="inferred from homology"/>
<evidence type="ECO:0000259" key="20">
    <source>
        <dbReference type="PROSITE" id="PS50089"/>
    </source>
</evidence>
<evidence type="ECO:0000313" key="21">
    <source>
        <dbReference type="EMBL" id="CAK8681028.1"/>
    </source>
</evidence>
<dbReference type="Pfam" id="PF04757">
    <property type="entry name" value="Pex2_Pex12"/>
    <property type="match status" value="1"/>
</dbReference>
<organism evidence="21 22">
    <name type="scientific">Clavelina lepadiformis</name>
    <name type="common">Light-bulb sea squirt</name>
    <name type="synonym">Ascidia lepadiformis</name>
    <dbReference type="NCBI Taxonomy" id="159417"/>
    <lineage>
        <taxon>Eukaryota</taxon>
        <taxon>Metazoa</taxon>
        <taxon>Chordata</taxon>
        <taxon>Tunicata</taxon>
        <taxon>Ascidiacea</taxon>
        <taxon>Aplousobranchia</taxon>
        <taxon>Clavelinidae</taxon>
        <taxon>Clavelina</taxon>
    </lineage>
</organism>
<keyword evidence="6" id="KW-0813">Transport</keyword>
<evidence type="ECO:0000256" key="19">
    <source>
        <dbReference type="PROSITE-ProRule" id="PRU00175"/>
    </source>
</evidence>
<sequence length="296" mass="33630">MPLVPPDAVTQICSHQKDQYYINSLKGMLNDSAQQLLGSSTTLKWSKEINVLADVAYYALTTAGSLQTLGEEYTGIIQVDGSLSHTPSWPRRIALIFFHSVLPFAIDKLLNSLEKKLQMGRMTIVSGQNQAHLLEMLPKFKSVVVTLHRFHLSLFYMKALYYTVAKRVSGVQYLKYFSNQPPNNNEFGVLGKFALAQACLMLGVQLYSLCKEIDFIRNEPSQTVDRTILSKSNESHLPEEQQKCSLCLEKRKSTTTTPCGHLFCWFCIHEWVNTKPECPLCREKLQPNKLVCLKNF</sequence>
<keyword evidence="11 19" id="KW-0863">Zinc-finger</keyword>
<evidence type="ECO:0000256" key="13">
    <source>
        <dbReference type="ARBA" id="ARBA00022833"/>
    </source>
</evidence>
<reference evidence="21 22" key="1">
    <citation type="submission" date="2024-02" db="EMBL/GenBank/DDBJ databases">
        <authorList>
            <person name="Daric V."/>
            <person name="Darras S."/>
        </authorList>
    </citation>
    <scope>NUCLEOTIDE SEQUENCE [LARGE SCALE GENOMIC DNA]</scope>
</reference>
<keyword evidence="14" id="KW-0653">Protein transport</keyword>
<evidence type="ECO:0000256" key="5">
    <source>
        <dbReference type="ARBA" id="ARBA00012483"/>
    </source>
</evidence>
<dbReference type="Gene3D" id="3.30.40.10">
    <property type="entry name" value="Zinc/RING finger domain, C3HC4 (zinc finger)"/>
    <property type="match status" value="1"/>
</dbReference>
<evidence type="ECO:0000256" key="17">
    <source>
        <dbReference type="ARBA" id="ARBA00023140"/>
    </source>
</evidence>
<comment type="caution">
    <text evidence="21">The sequence shown here is derived from an EMBL/GenBank/DDBJ whole genome shotgun (WGS) entry which is preliminary data.</text>
</comment>
<dbReference type="EMBL" id="CAWYQH010000079">
    <property type="protein sequence ID" value="CAK8681028.1"/>
    <property type="molecule type" value="Genomic_DNA"/>
</dbReference>
<keyword evidence="16" id="KW-0472">Membrane</keyword>
<evidence type="ECO:0000256" key="14">
    <source>
        <dbReference type="ARBA" id="ARBA00022927"/>
    </source>
</evidence>
<evidence type="ECO:0000313" key="22">
    <source>
        <dbReference type="Proteomes" id="UP001642483"/>
    </source>
</evidence>
<dbReference type="Pfam" id="PF13920">
    <property type="entry name" value="zf-C3HC4_3"/>
    <property type="match status" value="1"/>
</dbReference>
<evidence type="ECO:0000256" key="6">
    <source>
        <dbReference type="ARBA" id="ARBA00022448"/>
    </source>
</evidence>
<keyword evidence="12" id="KW-0833">Ubl conjugation pathway</keyword>
<dbReference type="SMART" id="SM00184">
    <property type="entry name" value="RING"/>
    <property type="match status" value="1"/>
</dbReference>
<comment type="pathway">
    <text evidence="3">Protein modification; protein ubiquitination.</text>
</comment>
<dbReference type="InterPro" id="IPR001841">
    <property type="entry name" value="Znf_RING"/>
</dbReference>
<feature type="domain" description="RING-type" evidence="20">
    <location>
        <begin position="244"/>
        <end position="282"/>
    </location>
</feature>
<keyword evidence="9" id="KW-0812">Transmembrane</keyword>
<keyword evidence="22" id="KW-1185">Reference proteome</keyword>
<dbReference type="PROSITE" id="PS50089">
    <property type="entry name" value="ZF_RING_2"/>
    <property type="match status" value="1"/>
</dbReference>
<keyword evidence="8" id="KW-0808">Transferase</keyword>
<keyword evidence="15" id="KW-1133">Transmembrane helix</keyword>
<dbReference type="Proteomes" id="UP001642483">
    <property type="component" value="Unassembled WGS sequence"/>
</dbReference>
<protein>
    <recommendedName>
        <fullName evidence="5">RING-type E3 ubiquitin transferase</fullName>
        <ecNumber evidence="5">2.3.2.27</ecNumber>
    </recommendedName>
</protein>
<evidence type="ECO:0000256" key="1">
    <source>
        <dbReference type="ARBA" id="ARBA00000900"/>
    </source>
</evidence>
<accession>A0ABP0FPR6</accession>
<comment type="similarity">
    <text evidence="4">Belongs to the pex2/pex10/pex12 family.</text>
</comment>
<evidence type="ECO:0000256" key="12">
    <source>
        <dbReference type="ARBA" id="ARBA00022786"/>
    </source>
</evidence>
<keyword evidence="17" id="KW-0576">Peroxisome</keyword>
<dbReference type="InterPro" id="IPR006845">
    <property type="entry name" value="Pex_N"/>
</dbReference>
<dbReference type="PANTHER" id="PTHR23350">
    <property type="entry name" value="PEROXISOME ASSEMBLY PROTEIN 10"/>
    <property type="match status" value="1"/>
</dbReference>
<evidence type="ECO:0000256" key="10">
    <source>
        <dbReference type="ARBA" id="ARBA00022723"/>
    </source>
</evidence>
<evidence type="ECO:0000256" key="15">
    <source>
        <dbReference type="ARBA" id="ARBA00022989"/>
    </source>
</evidence>
<evidence type="ECO:0000256" key="8">
    <source>
        <dbReference type="ARBA" id="ARBA00022679"/>
    </source>
</evidence>
<evidence type="ECO:0000256" key="18">
    <source>
        <dbReference type="ARBA" id="ARBA00045271"/>
    </source>
</evidence>
<gene>
    <name evidence="21" type="ORF">CVLEPA_LOCUS11257</name>
</gene>
<evidence type="ECO:0000256" key="11">
    <source>
        <dbReference type="ARBA" id="ARBA00022771"/>
    </source>
</evidence>
<keyword evidence="13" id="KW-0862">Zinc</keyword>
<evidence type="ECO:0000256" key="3">
    <source>
        <dbReference type="ARBA" id="ARBA00004906"/>
    </source>
</evidence>
<evidence type="ECO:0000256" key="2">
    <source>
        <dbReference type="ARBA" id="ARBA00004585"/>
    </source>
</evidence>
<dbReference type="InterPro" id="IPR013083">
    <property type="entry name" value="Znf_RING/FYVE/PHD"/>
</dbReference>
<keyword evidence="10" id="KW-0479">Metal-binding</keyword>
<evidence type="ECO:0000256" key="7">
    <source>
        <dbReference type="ARBA" id="ARBA00022593"/>
    </source>
</evidence>
<comment type="function">
    <text evidence="18">E3 ubiquitin-protein ligase component of a retrotranslocation channel required for peroxisome organization by mediating export of the PEX5 receptor from peroxisomes to the cytosol, thereby promoting PEX5 recycling. The retrotranslocation channel is composed of PEX2, PEX10 and PEX12; each subunit contributing transmembrane segments that coassemble into an open channel that specifically allows the passage of PEX5 through the peroxisomal membrane. PEX10 also regulates PEX5 recycling by acting as a E3 ubiquitin-protein ligase. When PEX5 recycling is compromised, PEX10 catalyzes polyubiquitination of PEX5 during its passage through the retrotranslocation channel, leading to its degradation.</text>
</comment>
<dbReference type="PANTHER" id="PTHR23350:SF0">
    <property type="entry name" value="PEROXISOME BIOGENESIS FACTOR 10"/>
    <property type="match status" value="1"/>
</dbReference>
<name>A0ABP0FPR6_CLALP</name>